<evidence type="ECO:0000256" key="3">
    <source>
        <dbReference type="ARBA" id="ARBA00022490"/>
    </source>
</evidence>
<evidence type="ECO:0000313" key="7">
    <source>
        <dbReference type="Proteomes" id="UP001154240"/>
    </source>
</evidence>
<keyword evidence="7" id="KW-1185">Reference proteome</keyword>
<dbReference type="InterPro" id="IPR036584">
    <property type="entry name" value="FliS_sf"/>
</dbReference>
<dbReference type="GO" id="GO:0044780">
    <property type="term" value="P:bacterial-type flagellum assembly"/>
    <property type="evidence" value="ECO:0007669"/>
    <property type="project" value="InterPro"/>
</dbReference>
<dbReference type="SUPFAM" id="SSF101116">
    <property type="entry name" value="Flagellar export chaperone FliS"/>
    <property type="match status" value="1"/>
</dbReference>
<dbReference type="PANTHER" id="PTHR34773">
    <property type="entry name" value="FLAGELLAR SECRETION CHAPERONE FLIS"/>
    <property type="match status" value="1"/>
</dbReference>
<gene>
    <name evidence="6" type="ORF">OLX77_07945</name>
</gene>
<protein>
    <submittedName>
        <fullName evidence="6">Flagellar protein FliS</fullName>
    </submittedName>
</protein>
<organism evidence="6 7">
    <name type="scientific">Thiovibrio frasassiensis</name>
    <dbReference type="NCBI Taxonomy" id="2984131"/>
    <lineage>
        <taxon>Bacteria</taxon>
        <taxon>Pseudomonadati</taxon>
        <taxon>Thermodesulfobacteriota</taxon>
        <taxon>Desulfobulbia</taxon>
        <taxon>Desulfobulbales</taxon>
        <taxon>Thiovibrionaceae</taxon>
        <taxon>Thiovibrio</taxon>
    </lineage>
</organism>
<reference evidence="6" key="2">
    <citation type="submission" date="2022-10" db="EMBL/GenBank/DDBJ databases">
        <authorList>
            <person name="Aronson H.S."/>
        </authorList>
    </citation>
    <scope>NUCLEOTIDE SEQUENCE</scope>
    <source>
        <strain evidence="6">RS19-109</strain>
    </source>
</reference>
<keyword evidence="3" id="KW-0963">Cytoplasm</keyword>
<evidence type="ECO:0000256" key="5">
    <source>
        <dbReference type="ARBA" id="ARBA00023186"/>
    </source>
</evidence>
<dbReference type="RefSeq" id="WP_307633053.1">
    <property type="nucleotide sequence ID" value="NZ_JAPHEH010000001.1"/>
</dbReference>
<sequence length="133" mass="14497">MGPKQPGPQYLKTMVETASAVGNIIALYERSLFHLRNARESLVAGDIARKAESLRKAMDILYYLDNTLGSVESEATHILHDSYQMLLAQLSLANSENSPKSLALAEKWLAGLLEAWQGIASAEKDQDPAGQSP</sequence>
<dbReference type="Proteomes" id="UP001154240">
    <property type="component" value="Unassembled WGS sequence"/>
</dbReference>
<dbReference type="Pfam" id="PF02561">
    <property type="entry name" value="FliS"/>
    <property type="match status" value="1"/>
</dbReference>
<keyword evidence="4" id="KW-1005">Bacterial flagellum biogenesis</keyword>
<dbReference type="Gene3D" id="1.20.120.340">
    <property type="entry name" value="Flagellar protein FliS"/>
    <property type="match status" value="1"/>
</dbReference>
<evidence type="ECO:0000256" key="4">
    <source>
        <dbReference type="ARBA" id="ARBA00022795"/>
    </source>
</evidence>
<comment type="caution">
    <text evidence="6">The sequence shown here is derived from an EMBL/GenBank/DDBJ whole genome shotgun (WGS) entry which is preliminary data.</text>
</comment>
<keyword evidence="6" id="KW-0282">Flagellum</keyword>
<keyword evidence="5" id="KW-0143">Chaperone</keyword>
<evidence type="ECO:0000313" key="6">
    <source>
        <dbReference type="EMBL" id="MDG4476084.1"/>
    </source>
</evidence>
<proteinExistence type="inferred from homology"/>
<name>A0A9X4MEG4_9BACT</name>
<evidence type="ECO:0000256" key="2">
    <source>
        <dbReference type="ARBA" id="ARBA00008787"/>
    </source>
</evidence>
<accession>A0A9X4MEG4</accession>
<dbReference type="InterPro" id="IPR003713">
    <property type="entry name" value="FliS"/>
</dbReference>
<evidence type="ECO:0000256" key="1">
    <source>
        <dbReference type="ARBA" id="ARBA00004514"/>
    </source>
</evidence>
<dbReference type="EMBL" id="JAPHEH010000001">
    <property type="protein sequence ID" value="MDG4476084.1"/>
    <property type="molecule type" value="Genomic_DNA"/>
</dbReference>
<dbReference type="GO" id="GO:0071973">
    <property type="term" value="P:bacterial-type flagellum-dependent cell motility"/>
    <property type="evidence" value="ECO:0007669"/>
    <property type="project" value="TreeGrafter"/>
</dbReference>
<keyword evidence="6" id="KW-0966">Cell projection</keyword>
<dbReference type="PANTHER" id="PTHR34773:SF1">
    <property type="entry name" value="FLAGELLAR SECRETION CHAPERONE FLIS"/>
    <property type="match status" value="1"/>
</dbReference>
<keyword evidence="6" id="KW-0969">Cilium</keyword>
<reference evidence="6" key="1">
    <citation type="journal article" date="2022" name="bioRxiv">
        <title>Thiovibrio frasassiensisgen. nov., sp. nov., an autotrophic, elemental sulfur disproportionating bacterium isolated from sulfidic karst sediment, and proposal of Thiovibrionaceae fam. nov.</title>
        <authorList>
            <person name="Aronson H."/>
            <person name="Thomas C."/>
            <person name="Bhattacharyya M."/>
            <person name="Eckstein S."/>
            <person name="Jensen S."/>
            <person name="Barco R."/>
            <person name="Macalady J."/>
            <person name="Amend J."/>
        </authorList>
    </citation>
    <scope>NUCLEOTIDE SEQUENCE</scope>
    <source>
        <strain evidence="6">RS19-109</strain>
    </source>
</reference>
<comment type="similarity">
    <text evidence="2">Belongs to the FliS family.</text>
</comment>
<dbReference type="GO" id="GO:0005829">
    <property type="term" value="C:cytosol"/>
    <property type="evidence" value="ECO:0007669"/>
    <property type="project" value="UniProtKB-SubCell"/>
</dbReference>
<dbReference type="AlphaFoldDB" id="A0A9X4MEG4"/>
<comment type="subcellular location">
    <subcellularLocation>
        <location evidence="1">Cytoplasm</location>
        <location evidence="1">Cytosol</location>
    </subcellularLocation>
</comment>